<dbReference type="Proteomes" id="UP001595724">
    <property type="component" value="Unassembled WGS sequence"/>
</dbReference>
<organism evidence="2 3">
    <name type="scientific">Luteimonas notoginsengisoli</name>
    <dbReference type="NCBI Taxonomy" id="1578200"/>
    <lineage>
        <taxon>Bacteria</taxon>
        <taxon>Pseudomonadati</taxon>
        <taxon>Pseudomonadota</taxon>
        <taxon>Gammaproteobacteria</taxon>
        <taxon>Lysobacterales</taxon>
        <taxon>Lysobacteraceae</taxon>
        <taxon>Luteimonas</taxon>
    </lineage>
</organism>
<dbReference type="Pfam" id="PF13761">
    <property type="entry name" value="DUF4166"/>
    <property type="match status" value="1"/>
</dbReference>
<reference evidence="3" key="1">
    <citation type="journal article" date="2019" name="Int. J. Syst. Evol. Microbiol.">
        <title>The Global Catalogue of Microorganisms (GCM) 10K type strain sequencing project: providing services to taxonomists for standard genome sequencing and annotation.</title>
        <authorList>
            <consortium name="The Broad Institute Genomics Platform"/>
            <consortium name="The Broad Institute Genome Sequencing Center for Infectious Disease"/>
            <person name="Wu L."/>
            <person name="Ma J."/>
        </authorList>
    </citation>
    <scope>NUCLEOTIDE SEQUENCE [LARGE SCALE GENOMIC DNA]</scope>
    <source>
        <strain evidence="3">KCTC 42211</strain>
    </source>
</reference>
<accession>A0ABV7USI6</accession>
<evidence type="ECO:0000259" key="1">
    <source>
        <dbReference type="Pfam" id="PF13761"/>
    </source>
</evidence>
<dbReference type="InterPro" id="IPR025311">
    <property type="entry name" value="DUF4166"/>
</dbReference>
<dbReference type="RefSeq" id="WP_386707673.1">
    <property type="nucleotide sequence ID" value="NZ_JBHRYF010000002.1"/>
</dbReference>
<evidence type="ECO:0000313" key="2">
    <source>
        <dbReference type="EMBL" id="MFC3659663.1"/>
    </source>
</evidence>
<keyword evidence="3" id="KW-1185">Reference proteome</keyword>
<dbReference type="EMBL" id="JBHRYF010000002">
    <property type="protein sequence ID" value="MFC3659663.1"/>
    <property type="molecule type" value="Genomic_DNA"/>
</dbReference>
<evidence type="ECO:0000313" key="3">
    <source>
        <dbReference type="Proteomes" id="UP001595724"/>
    </source>
</evidence>
<proteinExistence type="predicted"/>
<gene>
    <name evidence="2" type="ORF">ACFOM9_06160</name>
</gene>
<name>A0ABV7USI6_9GAMM</name>
<protein>
    <submittedName>
        <fullName evidence="2">DUF4166 domain-containing protein</fullName>
    </submittedName>
</protein>
<feature type="domain" description="DUF4166" evidence="1">
    <location>
        <begin position="17"/>
        <end position="173"/>
    </location>
</feature>
<comment type="caution">
    <text evidence="2">The sequence shown here is derived from an EMBL/GenBank/DDBJ whole genome shotgun (WGS) entry which is preliminary data.</text>
</comment>
<sequence length="182" mass="20225">MTPTLFQALLGASFYALPPSVRALHGVRGRAVYAGRATIHRGRNPLGRLCARVAGLPAARADVATSVTFEARPASETWHRDFGGQAMRSRLHRDGRMLVERLGPLRFRFALHVQDDALWWRVGGVRLLGVLPLPAALFDRVYCREAEHAGRYTFQVEAALPLCGRLIQYEGWLEPADNDQPA</sequence>